<dbReference type="GO" id="GO:0016811">
    <property type="term" value="F:hydrolase activity, acting on carbon-nitrogen (but not peptide) bonds, in linear amides"/>
    <property type="evidence" value="ECO:0007669"/>
    <property type="project" value="TreeGrafter"/>
</dbReference>
<dbReference type="PANTHER" id="PTHR12993">
    <property type="entry name" value="N-ACETYLGLUCOSAMINYL-PHOSPHATIDYLINOSITOL DE-N-ACETYLASE-RELATED"/>
    <property type="match status" value="1"/>
</dbReference>
<keyword evidence="2" id="KW-0472">Membrane</keyword>
<dbReference type="AlphaFoldDB" id="Q8FUB0"/>
<proteinExistence type="predicted"/>
<protein>
    <submittedName>
        <fullName evidence="3">Uncharacterized protein</fullName>
    </submittedName>
</protein>
<dbReference type="SUPFAM" id="SSF102588">
    <property type="entry name" value="LmbE-like"/>
    <property type="match status" value="1"/>
</dbReference>
<dbReference type="STRING" id="196164.gene:10740501"/>
<dbReference type="Pfam" id="PF02585">
    <property type="entry name" value="PIG-L"/>
    <property type="match status" value="1"/>
</dbReference>
<dbReference type="HOGENOM" id="CLU_920445_0_0_11"/>
<dbReference type="Proteomes" id="UP000001409">
    <property type="component" value="Chromosome"/>
</dbReference>
<evidence type="ECO:0000313" key="4">
    <source>
        <dbReference type="Proteomes" id="UP000001409"/>
    </source>
</evidence>
<keyword evidence="1" id="KW-0862">Zinc</keyword>
<dbReference type="InterPro" id="IPR024078">
    <property type="entry name" value="LmbE-like_dom_sf"/>
</dbReference>
<dbReference type="GO" id="GO:0016137">
    <property type="term" value="P:glycoside metabolic process"/>
    <property type="evidence" value="ECO:0007669"/>
    <property type="project" value="UniProtKB-ARBA"/>
</dbReference>
<keyword evidence="2" id="KW-1133">Transmembrane helix</keyword>
<evidence type="ECO:0000313" key="3">
    <source>
        <dbReference type="EMBL" id="BAC16921.1"/>
    </source>
</evidence>
<dbReference type="eggNOG" id="COG2120">
    <property type="taxonomic scope" value="Bacteria"/>
</dbReference>
<dbReference type="PANTHER" id="PTHR12993:SF11">
    <property type="entry name" value="N-ACETYLGLUCOSAMINYL-PHOSPHATIDYLINOSITOL DE-N-ACETYLASE"/>
    <property type="match status" value="1"/>
</dbReference>
<name>Q8FUB0_COREF</name>
<feature type="transmembrane region" description="Helical" evidence="2">
    <location>
        <begin position="6"/>
        <end position="24"/>
    </location>
</feature>
<dbReference type="EMBL" id="BA000035">
    <property type="protein sequence ID" value="BAC16921.1"/>
    <property type="molecule type" value="Genomic_DNA"/>
</dbReference>
<accession>Q8FUB0</accession>
<dbReference type="Gene3D" id="3.40.50.10320">
    <property type="entry name" value="LmbE-like"/>
    <property type="match status" value="1"/>
</dbReference>
<keyword evidence="2" id="KW-0812">Transmembrane</keyword>
<reference evidence="3 4" key="1">
    <citation type="journal article" date="2003" name="Genome Res.">
        <title>Comparative complete genome sequence analysis of the amino acid replacements responsible for the thermostability of Corynebacterium efficiens.</title>
        <authorList>
            <person name="Nishio Y."/>
            <person name="Nakamura Y."/>
            <person name="Kawarabayasi Y."/>
            <person name="Usuda Y."/>
            <person name="Kimura E."/>
            <person name="Sugimoto S."/>
            <person name="Matsui K."/>
            <person name="Yamagishi A."/>
            <person name="Kikuchi H."/>
            <person name="Ikeo K."/>
            <person name="Gojobori T."/>
        </authorList>
    </citation>
    <scope>NUCLEOTIDE SEQUENCE [LARGE SCALE GENOMIC DNA]</scope>
    <source>
        <strain evidence="4">DSM 44549 / YS-314 / AJ 12310 / JCM 11189 / NBRC 100395</strain>
    </source>
</reference>
<sequence length="302" mass="33549">MLMTGVVVACGVLGISLFFLLWLVPVRRKVMRRFRFSTPLLWWMQGLSLLVAVFALVTAIWFPGDSLMEAVAVGLTVLFLTVGLGALDRLRLLTQTAVNRRVYMMIAAHPGDLVYGAGGTIASLWDCGHNIHGLTVTNGRSGEDVDLLPRRTREWARFLGCNSMTLGNIPVEQAEQDYAMIRELIEDQIQRYNPDVIITHSPHDSDPVRQAVAQAVVRMANPRQAVLGLRSESSTADFQPGQVYNIVDYLDMKNTVMDQHHQEWDRTETREVYEVLRRGSGVPLPGCPVDETTSCGVTGQPG</sequence>
<feature type="transmembrane region" description="Helical" evidence="2">
    <location>
        <begin position="67"/>
        <end position="87"/>
    </location>
</feature>
<keyword evidence="4" id="KW-1185">Reference proteome</keyword>
<dbReference type="InterPro" id="IPR003737">
    <property type="entry name" value="GlcNAc_PI_deacetylase-related"/>
</dbReference>
<dbReference type="KEGG" id="cef:CE0111"/>
<evidence type="ECO:0000256" key="1">
    <source>
        <dbReference type="ARBA" id="ARBA00022833"/>
    </source>
</evidence>
<organism evidence="3 4">
    <name type="scientific">Corynebacterium efficiens (strain DSM 44549 / YS-314 / AJ 12310 / JCM 11189 / NBRC 100395)</name>
    <dbReference type="NCBI Taxonomy" id="196164"/>
    <lineage>
        <taxon>Bacteria</taxon>
        <taxon>Bacillati</taxon>
        <taxon>Actinomycetota</taxon>
        <taxon>Actinomycetes</taxon>
        <taxon>Mycobacteriales</taxon>
        <taxon>Corynebacteriaceae</taxon>
        <taxon>Corynebacterium</taxon>
    </lineage>
</organism>
<evidence type="ECO:0000256" key="2">
    <source>
        <dbReference type="SAM" id="Phobius"/>
    </source>
</evidence>
<feature type="transmembrane region" description="Helical" evidence="2">
    <location>
        <begin position="40"/>
        <end position="61"/>
    </location>
</feature>